<proteinExistence type="predicted"/>
<evidence type="ECO:0000259" key="1">
    <source>
        <dbReference type="SMART" id="SM01126"/>
    </source>
</evidence>
<evidence type="ECO:0000313" key="3">
    <source>
        <dbReference type="Proteomes" id="UP001589854"/>
    </source>
</evidence>
<gene>
    <name evidence="2" type="ORF">ACFFIX_25810</name>
</gene>
<organism evidence="2 3">
    <name type="scientific">Metabacillus herbersteinensis</name>
    <dbReference type="NCBI Taxonomy" id="283816"/>
    <lineage>
        <taxon>Bacteria</taxon>
        <taxon>Bacillati</taxon>
        <taxon>Bacillota</taxon>
        <taxon>Bacilli</taxon>
        <taxon>Bacillales</taxon>
        <taxon>Bacillaceae</taxon>
        <taxon>Metabacillus</taxon>
    </lineage>
</organism>
<sequence length="303" mass="34864">MSRYQQMSLISFQKQFSTEEACHDHLFTLKWSSGYFCEKCGHDAYFETKTRKHKLYECKKCRYQSTVTVGTVMEKTRTALTKWFLAIYLIAHDKRGVSATRLSEELEVSYKTAWLMLHKIRQAMRKRDAEYSLAGIVELDDAFFGAPSEGGKRGRGTDKTKVLIGLSLNQKGHPLYLKMEIVPNIKAETLIGFAEKSIQPGSTISSDAYHSYRALDGFGYKHEYQVYNAKETPDHLNWLHTVLSNAKAFVGGTFHGLDSKHLQSYLDEFCYRFNRRKFKGEWFSRLVTLCASTRTITYSELVG</sequence>
<protein>
    <submittedName>
        <fullName evidence="2">IS1595 family transposase</fullName>
    </submittedName>
</protein>
<dbReference type="Pfam" id="PF12760">
    <property type="entry name" value="Zn_ribbon_IS1595"/>
    <property type="match status" value="1"/>
</dbReference>
<name>A0ABV6GM17_9BACI</name>
<evidence type="ECO:0000313" key="2">
    <source>
        <dbReference type="EMBL" id="MFC0274741.1"/>
    </source>
</evidence>
<dbReference type="EMBL" id="JBHLVO010000044">
    <property type="protein sequence ID" value="MFC0274741.1"/>
    <property type="molecule type" value="Genomic_DNA"/>
</dbReference>
<dbReference type="RefSeq" id="WP_378939293.1">
    <property type="nucleotide sequence ID" value="NZ_JBHLVO010000044.1"/>
</dbReference>
<keyword evidence="3" id="KW-1185">Reference proteome</keyword>
<feature type="domain" description="ISXO2-like transposase" evidence="1">
    <location>
        <begin position="132"/>
        <end position="274"/>
    </location>
</feature>
<dbReference type="InterPro" id="IPR024442">
    <property type="entry name" value="Transposase_Zn_ribbon"/>
</dbReference>
<dbReference type="PANTHER" id="PTHR47163">
    <property type="entry name" value="DDE_TNP_IS1595 DOMAIN-CONTAINING PROTEIN"/>
    <property type="match status" value="1"/>
</dbReference>
<dbReference type="Pfam" id="PF12762">
    <property type="entry name" value="DDE_Tnp_IS1595"/>
    <property type="match status" value="1"/>
</dbReference>
<dbReference type="Proteomes" id="UP001589854">
    <property type="component" value="Unassembled WGS sequence"/>
</dbReference>
<dbReference type="InterPro" id="IPR053164">
    <property type="entry name" value="IS1016-like_transposase"/>
</dbReference>
<dbReference type="InterPro" id="IPR024445">
    <property type="entry name" value="Tnp_ISXO2-like"/>
</dbReference>
<dbReference type="PANTHER" id="PTHR47163:SF2">
    <property type="entry name" value="SI:DKEY-17M8.2"/>
    <property type="match status" value="1"/>
</dbReference>
<accession>A0ABV6GM17</accession>
<comment type="caution">
    <text evidence="2">The sequence shown here is derived from an EMBL/GenBank/DDBJ whole genome shotgun (WGS) entry which is preliminary data.</text>
</comment>
<reference evidence="2 3" key="1">
    <citation type="submission" date="2024-09" db="EMBL/GenBank/DDBJ databases">
        <authorList>
            <person name="Sun Q."/>
            <person name="Mori K."/>
        </authorList>
    </citation>
    <scope>NUCLEOTIDE SEQUENCE [LARGE SCALE GENOMIC DNA]</scope>
    <source>
        <strain evidence="2 3">CCM 7228</strain>
    </source>
</reference>
<dbReference type="SMART" id="SM01126">
    <property type="entry name" value="DDE_Tnp_IS1595"/>
    <property type="match status" value="1"/>
</dbReference>
<dbReference type="NCBIfam" id="NF033547">
    <property type="entry name" value="transpos_IS1595"/>
    <property type="match status" value="1"/>
</dbReference>